<accession>A0ABR0KYX8</accession>
<evidence type="ECO:0000313" key="2">
    <source>
        <dbReference type="Proteomes" id="UP001308179"/>
    </source>
</evidence>
<proteinExistence type="predicted"/>
<dbReference type="Proteomes" id="UP001308179">
    <property type="component" value="Unassembled WGS sequence"/>
</dbReference>
<protein>
    <submittedName>
        <fullName evidence="1">Uncharacterized protein</fullName>
    </submittedName>
</protein>
<feature type="non-terminal residue" evidence="1">
    <location>
        <position position="63"/>
    </location>
</feature>
<sequence>PMVPTRPGVGVRPISADSIVVPRSRISARGVSRLQTPMFAGFTSLWMNPAAWRAPMPLMVCRN</sequence>
<evidence type="ECO:0000313" key="1">
    <source>
        <dbReference type="EMBL" id="KAK5140878.1"/>
    </source>
</evidence>
<organism evidence="1 2">
    <name type="scientific">Rachicladosporium monterosium</name>
    <dbReference type="NCBI Taxonomy" id="1507873"/>
    <lineage>
        <taxon>Eukaryota</taxon>
        <taxon>Fungi</taxon>
        <taxon>Dikarya</taxon>
        <taxon>Ascomycota</taxon>
        <taxon>Pezizomycotina</taxon>
        <taxon>Dothideomycetes</taxon>
        <taxon>Dothideomycetidae</taxon>
        <taxon>Cladosporiales</taxon>
        <taxon>Cladosporiaceae</taxon>
        <taxon>Rachicladosporium</taxon>
    </lineage>
</organism>
<comment type="caution">
    <text evidence="1">The sequence shown here is derived from an EMBL/GenBank/DDBJ whole genome shotgun (WGS) entry which is preliminary data.</text>
</comment>
<reference evidence="1 2" key="1">
    <citation type="submission" date="2023-08" db="EMBL/GenBank/DDBJ databases">
        <title>Black Yeasts Isolated from many extreme environments.</title>
        <authorList>
            <person name="Coleine C."/>
            <person name="Stajich J.E."/>
            <person name="Selbmann L."/>
        </authorList>
    </citation>
    <scope>NUCLEOTIDE SEQUENCE [LARGE SCALE GENOMIC DNA]</scope>
    <source>
        <strain evidence="1 2">CCFEE 5386</strain>
    </source>
</reference>
<name>A0ABR0KYX8_9PEZI</name>
<keyword evidence="2" id="KW-1185">Reference proteome</keyword>
<dbReference type="EMBL" id="JAVRRR010000694">
    <property type="protein sequence ID" value="KAK5140878.1"/>
    <property type="molecule type" value="Genomic_DNA"/>
</dbReference>
<feature type="non-terminal residue" evidence="1">
    <location>
        <position position="1"/>
    </location>
</feature>
<gene>
    <name evidence="1" type="ORF">LTR32_006437</name>
</gene>